<dbReference type="EMBL" id="JANAVB010015400">
    <property type="protein sequence ID" value="KAJ6833121.1"/>
    <property type="molecule type" value="Genomic_DNA"/>
</dbReference>
<dbReference type="Proteomes" id="UP001140949">
    <property type="component" value="Unassembled WGS sequence"/>
</dbReference>
<sequence length="58" mass="6553">MNHSNSELDKSCGCSSLRSRRSLSDDNAGETFDQIQRIWKNSCCDFSDRLVCVCFSSI</sequence>
<protein>
    <submittedName>
        <fullName evidence="2">Uncharacterized protein</fullName>
    </submittedName>
</protein>
<proteinExistence type="predicted"/>
<feature type="compositionally biased region" description="Basic and acidic residues" evidence="1">
    <location>
        <begin position="1"/>
        <end position="10"/>
    </location>
</feature>
<name>A0AAX6GXT2_IRIPA</name>
<gene>
    <name evidence="2" type="ORF">M6B38_340885</name>
</gene>
<reference evidence="2" key="2">
    <citation type="submission" date="2023-04" db="EMBL/GenBank/DDBJ databases">
        <authorList>
            <person name="Bruccoleri R.E."/>
            <person name="Oakeley E.J."/>
            <person name="Faust A.-M."/>
            <person name="Dessus-Babus S."/>
            <person name="Altorfer M."/>
            <person name="Burckhardt D."/>
            <person name="Oertli M."/>
            <person name="Naumann U."/>
            <person name="Petersen F."/>
            <person name="Wong J."/>
        </authorList>
    </citation>
    <scope>NUCLEOTIDE SEQUENCE</scope>
    <source>
        <strain evidence="2">GSM-AAB239-AS_SAM_17_03QT</strain>
        <tissue evidence="2">Leaf</tissue>
    </source>
</reference>
<accession>A0AAX6GXT2</accession>
<evidence type="ECO:0000256" key="1">
    <source>
        <dbReference type="SAM" id="MobiDB-lite"/>
    </source>
</evidence>
<dbReference type="AlphaFoldDB" id="A0AAX6GXT2"/>
<keyword evidence="3" id="KW-1185">Reference proteome</keyword>
<evidence type="ECO:0000313" key="2">
    <source>
        <dbReference type="EMBL" id="KAJ6833121.1"/>
    </source>
</evidence>
<evidence type="ECO:0000313" key="3">
    <source>
        <dbReference type="Proteomes" id="UP001140949"/>
    </source>
</evidence>
<reference evidence="2" key="1">
    <citation type="journal article" date="2023" name="GigaByte">
        <title>Genome assembly of the bearded iris, Iris pallida Lam.</title>
        <authorList>
            <person name="Bruccoleri R.E."/>
            <person name="Oakeley E.J."/>
            <person name="Faust A.M.E."/>
            <person name="Altorfer M."/>
            <person name="Dessus-Babus S."/>
            <person name="Burckhardt D."/>
            <person name="Oertli M."/>
            <person name="Naumann U."/>
            <person name="Petersen F."/>
            <person name="Wong J."/>
        </authorList>
    </citation>
    <scope>NUCLEOTIDE SEQUENCE</scope>
    <source>
        <strain evidence="2">GSM-AAB239-AS_SAM_17_03QT</strain>
    </source>
</reference>
<feature type="region of interest" description="Disordered" evidence="1">
    <location>
        <begin position="1"/>
        <end position="27"/>
    </location>
</feature>
<organism evidence="2 3">
    <name type="scientific">Iris pallida</name>
    <name type="common">Sweet iris</name>
    <dbReference type="NCBI Taxonomy" id="29817"/>
    <lineage>
        <taxon>Eukaryota</taxon>
        <taxon>Viridiplantae</taxon>
        <taxon>Streptophyta</taxon>
        <taxon>Embryophyta</taxon>
        <taxon>Tracheophyta</taxon>
        <taxon>Spermatophyta</taxon>
        <taxon>Magnoliopsida</taxon>
        <taxon>Liliopsida</taxon>
        <taxon>Asparagales</taxon>
        <taxon>Iridaceae</taxon>
        <taxon>Iridoideae</taxon>
        <taxon>Irideae</taxon>
        <taxon>Iris</taxon>
    </lineage>
</organism>
<comment type="caution">
    <text evidence="2">The sequence shown here is derived from an EMBL/GenBank/DDBJ whole genome shotgun (WGS) entry which is preliminary data.</text>
</comment>